<evidence type="ECO:0000313" key="13">
    <source>
        <dbReference type="Proteomes" id="UP000612746"/>
    </source>
</evidence>
<evidence type="ECO:0000256" key="8">
    <source>
        <dbReference type="ARBA" id="ARBA00023054"/>
    </source>
</evidence>
<evidence type="ECO:0000256" key="5">
    <source>
        <dbReference type="ARBA" id="ARBA00022763"/>
    </source>
</evidence>
<keyword evidence="3" id="KW-0158">Chromosome</keyword>
<sequence>MCKKSEAFVEMSVELIFIQLGKKQAQIRYSALQLVEELFSRSHKFRQLIAEEFPQFLQLTIGIHQKSLPPPSNVASKLKEYAVALVKTWYEKYGESYRPLAIGYDYLISSGEANFEGSSLRDIRSRDTQRSQQDVRLKAINERRFQNIETQVADLKDDIQENLKNMESCFEILVPRFEAEQAMDEEKAAAVESSKAPSRGDTYKDDIISHGLGSSRYTIEIDLSEGNVMEDIKESEDNEILFEKLRESYKIMTTKHLTKINEWLKNLVKIEYTDPTAKDDLLKTIISLKDEIRDATRKSTLLGIDTQVENANKQANSDDEDDEDIDALFEEVEVPVLDEPSTSVASDKPSAVIKSKKLTPVQRVFPLAHEPHMAEDATYTSPLQAQIERTGRIRESSPSGNKGKQKADLQREELLKVAPVVEWGEDLYYWDKQDVQFNQSGLGRFLRLIMNRMSTCLLIKICHISIEYHHRFLGDGEGENKLSDETLQALKMRAVYYNPQWPEKIKACRAPLRSGSLCPRRDLVTCPFHGPIIPRDEIGRPVDPKTKLPIVDLGEQETAKVEEEKAKAVFSAVKAAEPALWEQLENDVMRQQGLTPIESTKRGQKRKKEKAPSALIDVKKKADTRLSRLQRRLDDPRMKRIVEETMDHERSMKLRDKKANSWRGI</sequence>
<dbReference type="Pfam" id="PF20867">
    <property type="entry name" value="UVSSA_N"/>
    <property type="match status" value="1"/>
</dbReference>
<comment type="similarity">
    <text evidence="2">Belongs to the UVSSA family.</text>
</comment>
<comment type="subcellular location">
    <subcellularLocation>
        <location evidence="1">Chromosome</location>
    </subcellularLocation>
</comment>
<dbReference type="EMBL" id="JAEPRA010000015">
    <property type="protein sequence ID" value="KAG2175201.1"/>
    <property type="molecule type" value="Genomic_DNA"/>
</dbReference>
<evidence type="ECO:0000313" key="12">
    <source>
        <dbReference type="EMBL" id="KAG2175201.1"/>
    </source>
</evidence>
<evidence type="ECO:0000256" key="10">
    <source>
        <dbReference type="SAM" id="MobiDB-lite"/>
    </source>
</evidence>
<keyword evidence="5" id="KW-0227">DNA damage</keyword>
<feature type="domain" description="UV-stimulated scaffold protein A C-terminal" evidence="11">
    <location>
        <begin position="467"/>
        <end position="543"/>
    </location>
</feature>
<organism evidence="12 13">
    <name type="scientific">Umbelopsis vinacea</name>
    <dbReference type="NCBI Taxonomy" id="44442"/>
    <lineage>
        <taxon>Eukaryota</taxon>
        <taxon>Fungi</taxon>
        <taxon>Fungi incertae sedis</taxon>
        <taxon>Mucoromycota</taxon>
        <taxon>Mucoromycotina</taxon>
        <taxon>Umbelopsidomycetes</taxon>
        <taxon>Umbelopsidales</taxon>
        <taxon>Umbelopsidaceae</taxon>
        <taxon>Umbelopsis</taxon>
    </lineage>
</organism>
<feature type="compositionally biased region" description="Basic and acidic residues" evidence="10">
    <location>
        <begin position="645"/>
        <end position="659"/>
    </location>
</feature>
<dbReference type="AlphaFoldDB" id="A0A8H7PL36"/>
<comment type="caution">
    <text evidence="12">The sequence shown here is derived from an EMBL/GenBank/DDBJ whole genome shotgun (WGS) entry which is preliminary data.</text>
</comment>
<feature type="region of interest" description="Disordered" evidence="10">
    <location>
        <begin position="645"/>
        <end position="665"/>
    </location>
</feature>
<dbReference type="PANTHER" id="PTHR28670:SF1">
    <property type="entry name" value="UV-STIMULATED SCAFFOLD PROTEIN A"/>
    <property type="match status" value="1"/>
</dbReference>
<feature type="region of interest" description="Disordered" evidence="10">
    <location>
        <begin position="592"/>
        <end position="621"/>
    </location>
</feature>
<dbReference type="GO" id="GO:0006283">
    <property type="term" value="P:transcription-coupled nucleotide-excision repair"/>
    <property type="evidence" value="ECO:0007669"/>
    <property type="project" value="TreeGrafter"/>
</dbReference>
<keyword evidence="4" id="KW-0479">Metal-binding</keyword>
<feature type="region of interest" description="Disordered" evidence="10">
    <location>
        <begin position="388"/>
        <end position="408"/>
    </location>
</feature>
<dbReference type="GO" id="GO:0009411">
    <property type="term" value="P:response to UV"/>
    <property type="evidence" value="ECO:0007669"/>
    <property type="project" value="InterPro"/>
</dbReference>
<evidence type="ECO:0000256" key="1">
    <source>
        <dbReference type="ARBA" id="ARBA00004286"/>
    </source>
</evidence>
<accession>A0A8H7PL36</accession>
<dbReference type="InterPro" id="IPR049431">
    <property type="entry name" value="UVSSA_C"/>
</dbReference>
<evidence type="ECO:0000259" key="11">
    <source>
        <dbReference type="Pfam" id="PF09740"/>
    </source>
</evidence>
<protein>
    <recommendedName>
        <fullName evidence="11">UV-stimulated scaffold protein A C-terminal domain-containing protein</fullName>
    </recommendedName>
</protein>
<dbReference type="Proteomes" id="UP000612746">
    <property type="component" value="Unassembled WGS sequence"/>
</dbReference>
<dbReference type="PANTHER" id="PTHR28670">
    <property type="entry name" value="UV-STIMULATED SCAFFOLD PROTEIN A"/>
    <property type="match status" value="1"/>
</dbReference>
<dbReference type="GO" id="GO:0000993">
    <property type="term" value="F:RNA polymerase II complex binding"/>
    <property type="evidence" value="ECO:0007669"/>
    <property type="project" value="TreeGrafter"/>
</dbReference>
<dbReference type="InterPro" id="IPR049408">
    <property type="entry name" value="UVSSA_N_a-solenoid_rpt"/>
</dbReference>
<evidence type="ECO:0000256" key="3">
    <source>
        <dbReference type="ARBA" id="ARBA00022454"/>
    </source>
</evidence>
<dbReference type="GO" id="GO:0008270">
    <property type="term" value="F:zinc ion binding"/>
    <property type="evidence" value="ECO:0007669"/>
    <property type="project" value="UniProtKB-KW"/>
</dbReference>
<dbReference type="Pfam" id="PF09740">
    <property type="entry name" value="DUF2043"/>
    <property type="match status" value="1"/>
</dbReference>
<name>A0A8H7PL36_9FUNG</name>
<dbReference type="OrthoDB" id="5594015at2759"/>
<keyword evidence="6" id="KW-0863">Zinc-finger</keyword>
<dbReference type="GO" id="GO:0005694">
    <property type="term" value="C:chromosome"/>
    <property type="evidence" value="ECO:0007669"/>
    <property type="project" value="UniProtKB-SubCell"/>
</dbReference>
<proteinExistence type="inferred from homology"/>
<evidence type="ECO:0000256" key="9">
    <source>
        <dbReference type="ARBA" id="ARBA00023204"/>
    </source>
</evidence>
<keyword evidence="7" id="KW-0862">Zinc</keyword>
<reference evidence="12" key="1">
    <citation type="submission" date="2020-12" db="EMBL/GenBank/DDBJ databases">
        <title>Metabolic potential, ecology and presence of endohyphal bacteria is reflected in genomic diversity of Mucoromycotina.</title>
        <authorList>
            <person name="Muszewska A."/>
            <person name="Okrasinska A."/>
            <person name="Steczkiewicz K."/>
            <person name="Drgas O."/>
            <person name="Orlowska M."/>
            <person name="Perlinska-Lenart U."/>
            <person name="Aleksandrzak-Piekarczyk T."/>
            <person name="Szatraj K."/>
            <person name="Zielenkiewicz U."/>
            <person name="Pilsyk S."/>
            <person name="Malc E."/>
            <person name="Mieczkowski P."/>
            <person name="Kruszewska J.S."/>
            <person name="Biernat P."/>
            <person name="Pawlowska J."/>
        </authorList>
    </citation>
    <scope>NUCLEOTIDE SEQUENCE</scope>
    <source>
        <strain evidence="12">WA0000051536</strain>
    </source>
</reference>
<dbReference type="InterPro" id="IPR018610">
    <property type="entry name" value="UVSSA"/>
</dbReference>
<keyword evidence="13" id="KW-1185">Reference proteome</keyword>
<evidence type="ECO:0000256" key="4">
    <source>
        <dbReference type="ARBA" id="ARBA00022723"/>
    </source>
</evidence>
<keyword evidence="9" id="KW-0234">DNA repair</keyword>
<evidence type="ECO:0000256" key="2">
    <source>
        <dbReference type="ARBA" id="ARBA00009240"/>
    </source>
</evidence>
<evidence type="ECO:0000256" key="7">
    <source>
        <dbReference type="ARBA" id="ARBA00022833"/>
    </source>
</evidence>
<gene>
    <name evidence="12" type="ORF">INT44_007689</name>
</gene>
<keyword evidence="8" id="KW-0175">Coiled coil</keyword>
<evidence type="ECO:0000256" key="6">
    <source>
        <dbReference type="ARBA" id="ARBA00022771"/>
    </source>
</evidence>